<name>A0AAN1CUD9_9VIBR</name>
<evidence type="ECO:0000256" key="1">
    <source>
        <dbReference type="SAM" id="MobiDB-lite"/>
    </source>
</evidence>
<protein>
    <submittedName>
        <fullName evidence="2">Uncharacterized protein</fullName>
    </submittedName>
</protein>
<proteinExistence type="predicted"/>
<accession>A0AAN1CUD9</accession>
<dbReference type="EMBL" id="CP016179">
    <property type="protein sequence ID" value="ANO35646.1"/>
    <property type="molecule type" value="Genomic_DNA"/>
</dbReference>
<dbReference type="AlphaFoldDB" id="A0AAN1CUD9"/>
<dbReference type="RefSeq" id="WP_065211405.1">
    <property type="nucleotide sequence ID" value="NZ_CP016179.1"/>
</dbReference>
<feature type="region of interest" description="Disordered" evidence="1">
    <location>
        <begin position="112"/>
        <end position="131"/>
    </location>
</feature>
<reference evidence="2 3" key="1">
    <citation type="submission" date="2016-06" db="EMBL/GenBank/DDBJ databases">
        <title>Adaptive Radiation by Waves of Gene Transfer Leads to Fine-Scale Resource Partitioning in Marine Microbes.</title>
        <authorList>
            <person name="Hehemann J.-H."/>
            <person name="Arevalo P."/>
            <person name="Datta M.S."/>
            <person name="Yu X."/>
            <person name="Corzett C."/>
            <person name="Henschel A."/>
            <person name="Preheim S.P."/>
            <person name="Timberlake S."/>
            <person name="Alm E.J."/>
            <person name="Polz M.F."/>
        </authorList>
    </citation>
    <scope>NUCLEOTIDE SEQUENCE [LARGE SCALE GENOMIC DNA]</scope>
    <source>
        <strain evidence="2 3">FF50</strain>
        <plasmid evidence="2 3">unnamed1</plasmid>
    </source>
</reference>
<sequence length="159" mass="16987">MAKVLLSIDLNAFDAPEAAALSWLKEKNQKLNAGVISQKEFDSSIKDLLMTGMHIGKINSKAIPRLANNLDAPLSANRVGELLGVKAPNQPIPRHSNTSSVIIGGNTSHQQITELTDSPTKHVVSRPQGKTEALEQTVASKLSQSGQSALDAVKGRNLF</sequence>
<organism evidence="2 3">
    <name type="scientific">Vibrio breoganii</name>
    <dbReference type="NCBI Taxonomy" id="553239"/>
    <lineage>
        <taxon>Bacteria</taxon>
        <taxon>Pseudomonadati</taxon>
        <taxon>Pseudomonadota</taxon>
        <taxon>Gammaproteobacteria</taxon>
        <taxon>Vibrionales</taxon>
        <taxon>Vibrionaceae</taxon>
        <taxon>Vibrio</taxon>
    </lineage>
</organism>
<evidence type="ECO:0000313" key="2">
    <source>
        <dbReference type="EMBL" id="ANO35646.1"/>
    </source>
</evidence>
<keyword evidence="2" id="KW-0614">Plasmid</keyword>
<dbReference type="Proteomes" id="UP000092018">
    <property type="component" value="Plasmid unnamed1"/>
</dbReference>
<evidence type="ECO:0000313" key="3">
    <source>
        <dbReference type="Proteomes" id="UP000092018"/>
    </source>
</evidence>
<gene>
    <name evidence="2" type="ORF">A6E01_20765</name>
</gene>
<dbReference type="KEGG" id="vbr:A6E01_20765"/>
<geneLocation type="plasmid" evidence="2 3">
    <name>unnamed1</name>
</geneLocation>